<dbReference type="PANTHER" id="PTHR45586:SF1">
    <property type="entry name" value="LIPOPOLYSACCHARIDE ASSEMBLY PROTEIN B"/>
    <property type="match status" value="1"/>
</dbReference>
<dbReference type="RefSeq" id="WP_146654698.1">
    <property type="nucleotide sequence ID" value="NZ_CP012333.1"/>
</dbReference>
<dbReference type="PROSITE" id="PS50005">
    <property type="entry name" value="TPR"/>
    <property type="match status" value="3"/>
</dbReference>
<proteinExistence type="predicted"/>
<dbReference type="EMBL" id="CP012333">
    <property type="protein sequence ID" value="AKV04029.1"/>
    <property type="molecule type" value="Genomic_DNA"/>
</dbReference>
<feature type="compositionally biased region" description="Basic and acidic residues" evidence="4">
    <location>
        <begin position="757"/>
        <end position="775"/>
    </location>
</feature>
<reference evidence="5 6" key="1">
    <citation type="submission" date="2015-08" db="EMBL/GenBank/DDBJ databases">
        <authorList>
            <person name="Babu N.S."/>
            <person name="Beckwith C.J."/>
            <person name="Beseler K.G."/>
            <person name="Brison A."/>
            <person name="Carone J.V."/>
            <person name="Caskin T.P."/>
            <person name="Diamond M."/>
            <person name="Durham M.E."/>
            <person name="Foxe J.M."/>
            <person name="Go M."/>
            <person name="Henderson B.A."/>
            <person name="Jones I.B."/>
            <person name="McGettigan J.A."/>
            <person name="Micheletti S.J."/>
            <person name="Nasrallah M.E."/>
            <person name="Ortiz D."/>
            <person name="Piller C.R."/>
            <person name="Privatt S.R."/>
            <person name="Schneider S.L."/>
            <person name="Sharp S."/>
            <person name="Smith T.C."/>
            <person name="Stanton J.D."/>
            <person name="Ullery H.E."/>
            <person name="Wilson R.J."/>
            <person name="Serrano M.G."/>
            <person name="Buck G."/>
            <person name="Lee V."/>
            <person name="Wang Y."/>
            <person name="Carvalho R."/>
            <person name="Voegtly L."/>
            <person name="Shi R."/>
            <person name="Duckworth R."/>
            <person name="Johnson A."/>
            <person name="Loviza R."/>
            <person name="Walstead R."/>
            <person name="Shah Z."/>
            <person name="Kiflezghi M."/>
            <person name="Wade K."/>
            <person name="Ball S.L."/>
            <person name="Bradley K.W."/>
            <person name="Asai D.J."/>
            <person name="Bowman C.A."/>
            <person name="Russell D.A."/>
            <person name="Pope W.H."/>
            <person name="Jacobs-Sera D."/>
            <person name="Hendrix R.W."/>
            <person name="Hatfull G.F."/>
        </authorList>
    </citation>
    <scope>NUCLEOTIDE SEQUENCE [LARGE SCALE GENOMIC DNA]</scope>
    <source>
        <strain evidence="5 6">DSM 27648</strain>
    </source>
</reference>
<feature type="compositionally biased region" description="Pro residues" evidence="4">
    <location>
        <begin position="684"/>
        <end position="700"/>
    </location>
</feature>
<gene>
    <name evidence="5" type="ORF">AKJ09_10692</name>
</gene>
<keyword evidence="2 3" id="KW-0802">TPR repeat</keyword>
<dbReference type="InterPro" id="IPR019734">
    <property type="entry name" value="TPR_rpt"/>
</dbReference>
<accession>A0A0K1QE42</accession>
<dbReference type="AlphaFoldDB" id="A0A0K1QE42"/>
<feature type="region of interest" description="Disordered" evidence="4">
    <location>
        <begin position="612"/>
        <end position="707"/>
    </location>
</feature>
<keyword evidence="6" id="KW-1185">Reference proteome</keyword>
<feature type="repeat" description="TPR" evidence="3">
    <location>
        <begin position="121"/>
        <end position="154"/>
    </location>
</feature>
<evidence type="ECO:0000256" key="2">
    <source>
        <dbReference type="ARBA" id="ARBA00022803"/>
    </source>
</evidence>
<dbReference type="InterPro" id="IPR011990">
    <property type="entry name" value="TPR-like_helical_dom_sf"/>
</dbReference>
<name>A0A0K1QE42_9BACT</name>
<dbReference type="STRING" id="1391654.AKJ09_10692"/>
<protein>
    <submittedName>
        <fullName evidence="5">TPR domain protein</fullName>
    </submittedName>
</protein>
<dbReference type="Gene3D" id="1.25.40.10">
    <property type="entry name" value="Tetratricopeptide repeat domain"/>
    <property type="match status" value="4"/>
</dbReference>
<dbReference type="Pfam" id="PF13181">
    <property type="entry name" value="TPR_8"/>
    <property type="match status" value="1"/>
</dbReference>
<dbReference type="SMART" id="SM00028">
    <property type="entry name" value="TPR"/>
    <property type="match status" value="7"/>
</dbReference>
<evidence type="ECO:0000313" key="6">
    <source>
        <dbReference type="Proteomes" id="UP000064967"/>
    </source>
</evidence>
<dbReference type="KEGG" id="llu:AKJ09_10692"/>
<dbReference type="SUPFAM" id="SSF48452">
    <property type="entry name" value="TPR-like"/>
    <property type="match status" value="1"/>
</dbReference>
<evidence type="ECO:0000313" key="5">
    <source>
        <dbReference type="EMBL" id="AKV04029.1"/>
    </source>
</evidence>
<keyword evidence="1" id="KW-0677">Repeat</keyword>
<evidence type="ECO:0000256" key="3">
    <source>
        <dbReference type="PROSITE-ProRule" id="PRU00339"/>
    </source>
</evidence>
<feature type="compositionally biased region" description="Low complexity" evidence="4">
    <location>
        <begin position="660"/>
        <end position="671"/>
    </location>
</feature>
<evidence type="ECO:0000256" key="1">
    <source>
        <dbReference type="ARBA" id="ARBA00022737"/>
    </source>
</evidence>
<dbReference type="Pfam" id="PF13414">
    <property type="entry name" value="TPR_11"/>
    <property type="match status" value="1"/>
</dbReference>
<evidence type="ECO:0000256" key="4">
    <source>
        <dbReference type="SAM" id="MobiDB-lite"/>
    </source>
</evidence>
<dbReference type="PANTHER" id="PTHR45586">
    <property type="entry name" value="TPR REPEAT-CONTAINING PROTEIN PA4667"/>
    <property type="match status" value="1"/>
</dbReference>
<feature type="region of interest" description="Disordered" evidence="4">
    <location>
        <begin position="572"/>
        <end position="591"/>
    </location>
</feature>
<dbReference type="OrthoDB" id="5482461at2"/>
<feature type="region of interest" description="Disordered" evidence="4">
    <location>
        <begin position="757"/>
        <end position="784"/>
    </location>
</feature>
<dbReference type="InterPro" id="IPR051012">
    <property type="entry name" value="CellSynth/LPSAsmb/PSIAsmb"/>
</dbReference>
<dbReference type="Proteomes" id="UP000064967">
    <property type="component" value="Chromosome"/>
</dbReference>
<feature type="repeat" description="TPR" evidence="3">
    <location>
        <begin position="908"/>
        <end position="941"/>
    </location>
</feature>
<organism evidence="5 6">
    <name type="scientific">Labilithrix luteola</name>
    <dbReference type="NCBI Taxonomy" id="1391654"/>
    <lineage>
        <taxon>Bacteria</taxon>
        <taxon>Pseudomonadati</taxon>
        <taxon>Myxococcota</taxon>
        <taxon>Polyangia</taxon>
        <taxon>Polyangiales</taxon>
        <taxon>Labilitrichaceae</taxon>
        <taxon>Labilithrix</taxon>
    </lineage>
</organism>
<feature type="repeat" description="TPR" evidence="3">
    <location>
        <begin position="5"/>
        <end position="38"/>
    </location>
</feature>
<sequence>MAIDRDKVLQAAQKYVEKKKYDKAVLEYRKLIDADPNDARTLLKIGDLQAKQGLHADAISTYESVGRLYAQQGFALKAIAVYKQIREIIAKHVPQLEERYGHIAPKLAELYQQLGLTSDALAALDEVATRLQRQQRDQEAIEVFQKIVELDPTNPLPHLRLAEAFSRVKDVEGAVFEFKTAASQLAGIGRRDDALKVLERLLHHKPDAEQARICAELYLSRAQPQDGMQALAKLQICFQANPRDFDTLALLARAFNAIGQGAKAIEVQKEMARVARDSGKQDLFREIVERLLRVAPNDEGVRKLAGQLSGQLGATGAAIAAPAPAAPDYPQASGLQRPATQNMYAAPPPAPPPRMPTASAPDLEQVEELGYEEVDAEEVIEEVSQVETYEAGDEAGGYEDAPEYAEVETRTGFDREPYAGGAAHHGHQAHEEQEPYATYGDQTEEPAEGYGEPEDLAEQIQKIIGDAHAFRRVRLYNKALDTLRAGFDVDPRSMDLHEVYRDVLIESGQTEEAVQEMLVIAGLYVDSLDGESAARALQDVLAFDPQNQRAIELLQELGYEIVDENEEVGAASDLEQDEFDQSPEQTPLPSYDLEEMRAADVSAQYADDRHVYRGRGSIPPEGHGALPSFPLEEPEARTRVPGQYELDQYEPNEYDPNGYDADPTAGATAPPHDAEAYAASTYAPGPPSVLPPPPAPPPLAISPSSAAAAHHDLEDALDEAEFFCSRGLFDDARAILVEQLGRYPNNPLLRERLAELDAQEEQRGSGAREKPREEQQQASQESGYDIGASLDALEGLDYGDVEPAEGYANDDQQVDVEEVFAKFKEGVAKQISVDDSESHYNLGIAYKEMMLVDDAIREFEVASRDPMRECVCRSMIGMIEIERGNLNEAIEAFLAGLNAAIKEPQQETMLCYEIGAAYEAKKLGKEALTYYQKCMRRDPNYRDVQERVRRLAKNEPKTPLRQAAVGADDEFDRAFDDLVSKA</sequence>